<accession>R8W9S9</accession>
<feature type="transmembrane region" description="Helical" evidence="13">
    <location>
        <begin position="14"/>
        <end position="38"/>
    </location>
</feature>
<gene>
    <name evidence="15" type="ORF">HMPREF1526_00043</name>
</gene>
<evidence type="ECO:0000256" key="4">
    <source>
        <dbReference type="ARBA" id="ARBA00022475"/>
    </source>
</evidence>
<comment type="caution">
    <text evidence="15">The sequence shown here is derived from an EMBL/GenBank/DDBJ whole genome shotgun (WGS) entry which is preliminary data.</text>
</comment>
<evidence type="ECO:0000256" key="11">
    <source>
        <dbReference type="ARBA" id="ARBA00023049"/>
    </source>
</evidence>
<keyword evidence="9" id="KW-0862">Zinc</keyword>
<dbReference type="PANTHER" id="PTHR35864">
    <property type="entry name" value="ZINC METALLOPROTEASE MJ0611-RELATED"/>
    <property type="match status" value="1"/>
</dbReference>
<evidence type="ECO:0000256" key="13">
    <source>
        <dbReference type="SAM" id="Phobius"/>
    </source>
</evidence>
<dbReference type="InterPro" id="IPR044537">
    <property type="entry name" value="Rip2-like"/>
</dbReference>
<evidence type="ECO:0000256" key="10">
    <source>
        <dbReference type="ARBA" id="ARBA00022989"/>
    </source>
</evidence>
<evidence type="ECO:0000256" key="12">
    <source>
        <dbReference type="ARBA" id="ARBA00023136"/>
    </source>
</evidence>
<keyword evidence="12 13" id="KW-0472">Membrane</keyword>
<keyword evidence="8" id="KW-0378">Hydrolase</keyword>
<dbReference type="InterPro" id="IPR052348">
    <property type="entry name" value="Metallopeptidase_M50B"/>
</dbReference>
<evidence type="ECO:0000256" key="1">
    <source>
        <dbReference type="ARBA" id="ARBA00001947"/>
    </source>
</evidence>
<sequence length="222" mass="24650">MLLRSLLSGDLREFVITLCLVLPAVVICLTIHECAHGLTARALGDRTAERAGRLTLDPMAHIDPFGFLCMMLLGFGWARPVPVNVSGFRIKNRKLGMALVALAGPVSNLLLALVSYIVALLLTYKVNSDIMFLETLRMFFTYIGILSVGLGVFNLIPVHPLDGSRVLNAFLPYRLQVKMERYQSVILLALIVILYFGLFDLVIEGVDNWVLDLAIRVVRPLL</sequence>
<evidence type="ECO:0000256" key="2">
    <source>
        <dbReference type="ARBA" id="ARBA00004651"/>
    </source>
</evidence>
<dbReference type="PANTHER" id="PTHR35864:SF1">
    <property type="entry name" value="ZINC METALLOPROTEASE YWHC-RELATED"/>
    <property type="match status" value="1"/>
</dbReference>
<dbReference type="Proteomes" id="UP000013981">
    <property type="component" value="Unassembled WGS sequence"/>
</dbReference>
<keyword evidence="6 13" id="KW-0812">Transmembrane</keyword>
<evidence type="ECO:0000259" key="14">
    <source>
        <dbReference type="Pfam" id="PF02163"/>
    </source>
</evidence>
<keyword evidence="10 13" id="KW-1133">Transmembrane helix</keyword>
<dbReference type="InterPro" id="IPR008915">
    <property type="entry name" value="Peptidase_M50"/>
</dbReference>
<feature type="domain" description="Peptidase M50" evidence="14">
    <location>
        <begin position="135"/>
        <end position="194"/>
    </location>
</feature>
<comment type="subcellular location">
    <subcellularLocation>
        <location evidence="2">Cell membrane</location>
        <topology evidence="2">Multi-pass membrane protein</topology>
    </subcellularLocation>
</comment>
<dbReference type="EMBL" id="AQOB01000001">
    <property type="protein sequence ID" value="EOQ41326.1"/>
    <property type="molecule type" value="Genomic_DNA"/>
</dbReference>
<name>R8W9S9_9FIRM</name>
<protein>
    <recommendedName>
        <fullName evidence="14">Peptidase M50 domain-containing protein</fullName>
    </recommendedName>
</protein>
<keyword evidence="11" id="KW-0482">Metalloprotease</keyword>
<dbReference type="HOGENOM" id="CLU_086979_1_1_9"/>
<keyword evidence="7" id="KW-0479">Metal-binding</keyword>
<dbReference type="eggNOG" id="COG1994">
    <property type="taxonomic scope" value="Bacteria"/>
</dbReference>
<organism evidence="15 16">
    <name type="scientific">Butyricicoccus pullicaecorum 1.2</name>
    <dbReference type="NCBI Taxonomy" id="1203606"/>
    <lineage>
        <taxon>Bacteria</taxon>
        <taxon>Bacillati</taxon>
        <taxon>Bacillota</taxon>
        <taxon>Clostridia</taxon>
        <taxon>Eubacteriales</taxon>
        <taxon>Butyricicoccaceae</taxon>
        <taxon>Butyricicoccus</taxon>
    </lineage>
</organism>
<dbReference type="GO" id="GO:0046872">
    <property type="term" value="F:metal ion binding"/>
    <property type="evidence" value="ECO:0007669"/>
    <property type="project" value="UniProtKB-KW"/>
</dbReference>
<dbReference type="RefSeq" id="WP_016146266.1">
    <property type="nucleotide sequence ID" value="NZ_KB976103.1"/>
</dbReference>
<evidence type="ECO:0000256" key="7">
    <source>
        <dbReference type="ARBA" id="ARBA00022723"/>
    </source>
</evidence>
<evidence type="ECO:0000256" key="8">
    <source>
        <dbReference type="ARBA" id="ARBA00022801"/>
    </source>
</evidence>
<feature type="transmembrane region" description="Helical" evidence="13">
    <location>
        <begin position="99"/>
        <end position="119"/>
    </location>
</feature>
<comment type="cofactor">
    <cofactor evidence="1">
        <name>Zn(2+)</name>
        <dbReference type="ChEBI" id="CHEBI:29105"/>
    </cofactor>
</comment>
<dbReference type="GO" id="GO:0005886">
    <property type="term" value="C:plasma membrane"/>
    <property type="evidence" value="ECO:0007669"/>
    <property type="project" value="UniProtKB-SubCell"/>
</dbReference>
<comment type="similarity">
    <text evidence="3">Belongs to the peptidase M50B family.</text>
</comment>
<dbReference type="GO" id="GO:0008237">
    <property type="term" value="F:metallopeptidase activity"/>
    <property type="evidence" value="ECO:0007669"/>
    <property type="project" value="UniProtKB-KW"/>
</dbReference>
<feature type="transmembrane region" description="Helical" evidence="13">
    <location>
        <begin position="139"/>
        <end position="161"/>
    </location>
</feature>
<evidence type="ECO:0000313" key="15">
    <source>
        <dbReference type="EMBL" id="EOQ41326.1"/>
    </source>
</evidence>
<evidence type="ECO:0000313" key="16">
    <source>
        <dbReference type="Proteomes" id="UP000013981"/>
    </source>
</evidence>
<evidence type="ECO:0000256" key="9">
    <source>
        <dbReference type="ARBA" id="ARBA00022833"/>
    </source>
</evidence>
<keyword evidence="4" id="KW-1003">Cell membrane</keyword>
<keyword evidence="5" id="KW-0645">Protease</keyword>
<dbReference type="PATRIC" id="fig|1203606.4.peg.39"/>
<evidence type="ECO:0000256" key="3">
    <source>
        <dbReference type="ARBA" id="ARBA00007931"/>
    </source>
</evidence>
<reference evidence="15 16" key="1">
    <citation type="submission" date="2013-01" db="EMBL/GenBank/DDBJ databases">
        <title>The Genome Sequence of Butyricicoccus pullicaecorum 1.2.</title>
        <authorList>
            <consortium name="The Broad Institute Genome Sequencing Platform"/>
            <person name="Earl A."/>
            <person name="Ward D."/>
            <person name="Feldgarden M."/>
            <person name="Gevers D."/>
            <person name="Van Immerseel F."/>
            <person name="Eeckhaut V."/>
            <person name="Walker B."/>
            <person name="Young S.K."/>
            <person name="Zeng Q."/>
            <person name="Gargeya S."/>
            <person name="Fitzgerald M."/>
            <person name="Haas B."/>
            <person name="Abouelleil A."/>
            <person name="Alvarado L."/>
            <person name="Arachchi H.M."/>
            <person name="Berlin A.M."/>
            <person name="Chapman S.B."/>
            <person name="Dewar J."/>
            <person name="Goldberg J."/>
            <person name="Griggs A."/>
            <person name="Gujja S."/>
            <person name="Hansen M."/>
            <person name="Howarth C."/>
            <person name="Imamovic A."/>
            <person name="Larimer J."/>
            <person name="McCowan C."/>
            <person name="Murphy C."/>
            <person name="Neiman D."/>
            <person name="Pearson M."/>
            <person name="Priest M."/>
            <person name="Roberts A."/>
            <person name="Saif S."/>
            <person name="Shea T."/>
            <person name="Sisk P."/>
            <person name="Sykes S."/>
            <person name="Wortman J."/>
            <person name="Nusbaum C."/>
            <person name="Birren B."/>
        </authorList>
    </citation>
    <scope>NUCLEOTIDE SEQUENCE [LARGE SCALE GENOMIC DNA]</scope>
    <source>
        <strain evidence="15 16">1.2</strain>
    </source>
</reference>
<dbReference type="GO" id="GO:0006508">
    <property type="term" value="P:proteolysis"/>
    <property type="evidence" value="ECO:0007669"/>
    <property type="project" value="UniProtKB-KW"/>
</dbReference>
<dbReference type="OrthoDB" id="9800627at2"/>
<proteinExistence type="inferred from homology"/>
<dbReference type="AlphaFoldDB" id="R8W9S9"/>
<feature type="transmembrane region" description="Helical" evidence="13">
    <location>
        <begin position="182"/>
        <end position="203"/>
    </location>
</feature>
<evidence type="ECO:0000256" key="5">
    <source>
        <dbReference type="ARBA" id="ARBA00022670"/>
    </source>
</evidence>
<dbReference type="CDD" id="cd06158">
    <property type="entry name" value="S2P-M50_like_1"/>
    <property type="match status" value="1"/>
</dbReference>
<dbReference type="Pfam" id="PF02163">
    <property type="entry name" value="Peptidase_M50"/>
    <property type="match status" value="1"/>
</dbReference>
<evidence type="ECO:0000256" key="6">
    <source>
        <dbReference type="ARBA" id="ARBA00022692"/>
    </source>
</evidence>
<feature type="transmembrane region" description="Helical" evidence="13">
    <location>
        <begin position="58"/>
        <end position="78"/>
    </location>
</feature>
<keyword evidence="16" id="KW-1185">Reference proteome</keyword>